<dbReference type="Proteomes" id="UP001151532">
    <property type="component" value="Chromosome 1"/>
</dbReference>
<proteinExistence type="predicted"/>
<gene>
    <name evidence="1" type="ORF">OIU79_009096</name>
</gene>
<reference evidence="1" key="1">
    <citation type="submission" date="2022-11" db="EMBL/GenBank/DDBJ databases">
        <authorList>
            <person name="Hyden B.L."/>
            <person name="Feng K."/>
            <person name="Yates T."/>
            <person name="Jawdy S."/>
            <person name="Smart L.B."/>
            <person name="Muchero W."/>
        </authorList>
    </citation>
    <scope>NUCLEOTIDE SEQUENCE</scope>
    <source>
        <tissue evidence="1">Shoot tip</tissue>
    </source>
</reference>
<dbReference type="AlphaFoldDB" id="A0A9Q0TJV1"/>
<dbReference type="EMBL" id="JAPFFK010000015">
    <property type="protein sequence ID" value="KAJ6713034.1"/>
    <property type="molecule type" value="Genomic_DNA"/>
</dbReference>
<evidence type="ECO:0000313" key="1">
    <source>
        <dbReference type="EMBL" id="KAJ6713034.1"/>
    </source>
</evidence>
<accession>A0A9Q0TJV1</accession>
<dbReference type="OrthoDB" id="1741889at2759"/>
<reference evidence="1" key="2">
    <citation type="journal article" date="2023" name="Int. J. Mol. Sci.">
        <title>De Novo Assembly and Annotation of 11 Diverse Shrub Willow (Salix) Genomes Reveals Novel Gene Organization in Sex-Linked Regions.</title>
        <authorList>
            <person name="Hyden B."/>
            <person name="Feng K."/>
            <person name="Yates T.B."/>
            <person name="Jawdy S."/>
            <person name="Cereghino C."/>
            <person name="Smart L.B."/>
            <person name="Muchero W."/>
        </authorList>
    </citation>
    <scope>NUCLEOTIDE SEQUENCE</scope>
    <source>
        <tissue evidence="1">Shoot tip</tissue>
    </source>
</reference>
<organism evidence="1 2">
    <name type="scientific">Salix purpurea</name>
    <name type="common">Purple osier willow</name>
    <dbReference type="NCBI Taxonomy" id="77065"/>
    <lineage>
        <taxon>Eukaryota</taxon>
        <taxon>Viridiplantae</taxon>
        <taxon>Streptophyta</taxon>
        <taxon>Embryophyta</taxon>
        <taxon>Tracheophyta</taxon>
        <taxon>Spermatophyta</taxon>
        <taxon>Magnoliopsida</taxon>
        <taxon>eudicotyledons</taxon>
        <taxon>Gunneridae</taxon>
        <taxon>Pentapetalae</taxon>
        <taxon>rosids</taxon>
        <taxon>fabids</taxon>
        <taxon>Malpighiales</taxon>
        <taxon>Salicaceae</taxon>
        <taxon>Saliceae</taxon>
        <taxon>Salix</taxon>
    </lineage>
</organism>
<sequence length="137" mass="14978">MFELTYQSAWCSGQDCHLQILDFSAGAEEHASPMISRAQKKLSENVQVAEKKVSELITSSARKQKCTFPKKNQEPIAATNLNTSYNSVHHKASNASQCDVVDPKGCNEGAAQCVVQAIFSPAFHTSKIAGGESFRWN</sequence>
<evidence type="ECO:0000313" key="2">
    <source>
        <dbReference type="Proteomes" id="UP001151532"/>
    </source>
</evidence>
<name>A0A9Q0TJV1_SALPP</name>
<keyword evidence="2" id="KW-1185">Reference proteome</keyword>
<protein>
    <submittedName>
        <fullName evidence="1">Uncharacterized protein</fullName>
    </submittedName>
</protein>
<comment type="caution">
    <text evidence="1">The sequence shown here is derived from an EMBL/GenBank/DDBJ whole genome shotgun (WGS) entry which is preliminary data.</text>
</comment>